<comment type="caution">
    <text evidence="2">The sequence shown here is derived from an EMBL/GenBank/DDBJ whole genome shotgun (WGS) entry which is preliminary data.</text>
</comment>
<feature type="compositionally biased region" description="Polar residues" evidence="1">
    <location>
        <begin position="52"/>
        <end position="73"/>
    </location>
</feature>
<feature type="compositionally biased region" description="Polar residues" evidence="1">
    <location>
        <begin position="22"/>
        <end position="36"/>
    </location>
</feature>
<gene>
    <name evidence="2" type="ORF">ACAOBT_LOCUS12240</name>
</gene>
<name>A0A9P0P9K4_ACAOB</name>
<feature type="compositionally biased region" description="Basic residues" evidence="1">
    <location>
        <begin position="8"/>
        <end position="17"/>
    </location>
</feature>
<accession>A0A9P0P9K4</accession>
<feature type="compositionally biased region" description="Low complexity" evidence="1">
    <location>
        <begin position="37"/>
        <end position="51"/>
    </location>
</feature>
<keyword evidence="3" id="KW-1185">Reference proteome</keyword>
<dbReference type="Proteomes" id="UP001152888">
    <property type="component" value="Unassembled WGS sequence"/>
</dbReference>
<feature type="region of interest" description="Disordered" evidence="1">
    <location>
        <begin position="1"/>
        <end position="93"/>
    </location>
</feature>
<dbReference type="EMBL" id="CAKOFQ010006850">
    <property type="protein sequence ID" value="CAH1976640.1"/>
    <property type="molecule type" value="Genomic_DNA"/>
</dbReference>
<feature type="compositionally biased region" description="Basic and acidic residues" evidence="1">
    <location>
        <begin position="83"/>
        <end position="93"/>
    </location>
</feature>
<evidence type="ECO:0000256" key="1">
    <source>
        <dbReference type="SAM" id="MobiDB-lite"/>
    </source>
</evidence>
<sequence>MNASLLKEKHHDRRGSKVSRGPSRQPSMGSLRPNSPNSQGSRGSRASSNGSIPSTTRSAKSPPQNINSATTPMLESVTVEIQQVKDIRGDVSA</sequence>
<reference evidence="2" key="1">
    <citation type="submission" date="2022-03" db="EMBL/GenBank/DDBJ databases">
        <authorList>
            <person name="Sayadi A."/>
        </authorList>
    </citation>
    <scope>NUCLEOTIDE SEQUENCE</scope>
</reference>
<dbReference type="AlphaFoldDB" id="A0A9P0P9K4"/>
<evidence type="ECO:0000313" key="2">
    <source>
        <dbReference type="EMBL" id="CAH1976640.1"/>
    </source>
</evidence>
<proteinExistence type="predicted"/>
<dbReference type="OrthoDB" id="6610549at2759"/>
<protein>
    <submittedName>
        <fullName evidence="2">Uncharacterized protein</fullName>
    </submittedName>
</protein>
<evidence type="ECO:0000313" key="3">
    <source>
        <dbReference type="Proteomes" id="UP001152888"/>
    </source>
</evidence>
<organism evidence="2 3">
    <name type="scientific">Acanthoscelides obtectus</name>
    <name type="common">Bean weevil</name>
    <name type="synonym">Bruchus obtectus</name>
    <dbReference type="NCBI Taxonomy" id="200917"/>
    <lineage>
        <taxon>Eukaryota</taxon>
        <taxon>Metazoa</taxon>
        <taxon>Ecdysozoa</taxon>
        <taxon>Arthropoda</taxon>
        <taxon>Hexapoda</taxon>
        <taxon>Insecta</taxon>
        <taxon>Pterygota</taxon>
        <taxon>Neoptera</taxon>
        <taxon>Endopterygota</taxon>
        <taxon>Coleoptera</taxon>
        <taxon>Polyphaga</taxon>
        <taxon>Cucujiformia</taxon>
        <taxon>Chrysomeloidea</taxon>
        <taxon>Chrysomelidae</taxon>
        <taxon>Bruchinae</taxon>
        <taxon>Bruchini</taxon>
        <taxon>Acanthoscelides</taxon>
    </lineage>
</organism>